<evidence type="ECO:0000256" key="10">
    <source>
        <dbReference type="HAMAP-Rule" id="MF_01405"/>
    </source>
</evidence>
<feature type="binding site" evidence="10">
    <location>
        <begin position="153"/>
        <end position="156"/>
    </location>
    <ligand>
        <name>substrate</name>
    </ligand>
</feature>
<feature type="active site" description="Proton acceptor" evidence="10">
    <location>
        <position position="68"/>
    </location>
</feature>
<dbReference type="GO" id="GO:0036220">
    <property type="term" value="F:ITP diphosphatase activity"/>
    <property type="evidence" value="ECO:0007669"/>
    <property type="project" value="UniProtKB-UniRule"/>
</dbReference>
<evidence type="ECO:0000256" key="2">
    <source>
        <dbReference type="ARBA" id="ARBA00011738"/>
    </source>
</evidence>
<evidence type="ECO:0000256" key="1">
    <source>
        <dbReference type="ARBA" id="ARBA00008023"/>
    </source>
</evidence>
<dbReference type="FunFam" id="3.90.950.10:FF:000001">
    <property type="entry name" value="dITP/XTP pyrophosphatase"/>
    <property type="match status" value="1"/>
</dbReference>
<dbReference type="PANTHER" id="PTHR11067">
    <property type="entry name" value="INOSINE TRIPHOSPHATE PYROPHOSPHATASE/HAM1 PROTEIN"/>
    <property type="match status" value="1"/>
</dbReference>
<dbReference type="OrthoDB" id="9807456at2"/>
<keyword evidence="7 10" id="KW-0546">Nucleotide metabolism</keyword>
<dbReference type="CDD" id="cd00515">
    <property type="entry name" value="HAM1"/>
    <property type="match status" value="1"/>
</dbReference>
<dbReference type="GO" id="GO:0017111">
    <property type="term" value="F:ribonucleoside triphosphate phosphatase activity"/>
    <property type="evidence" value="ECO:0007669"/>
    <property type="project" value="InterPro"/>
</dbReference>
<dbReference type="HAMAP" id="MF_01405">
    <property type="entry name" value="Non_canon_purine_NTPase"/>
    <property type="match status" value="1"/>
</dbReference>
<feature type="binding site" evidence="10">
    <location>
        <begin position="7"/>
        <end position="12"/>
    </location>
    <ligand>
        <name>substrate</name>
    </ligand>
</feature>
<comment type="similarity">
    <text evidence="1 10 11">Belongs to the HAM1 NTPase family.</text>
</comment>
<comment type="cofactor">
    <cofactor evidence="10">
        <name>Mg(2+)</name>
        <dbReference type="ChEBI" id="CHEBI:18420"/>
    </cofactor>
    <text evidence="10">Binds 1 Mg(2+) ion per subunit.</text>
</comment>
<evidence type="ECO:0000256" key="7">
    <source>
        <dbReference type="ARBA" id="ARBA00023080"/>
    </source>
</evidence>
<evidence type="ECO:0000256" key="8">
    <source>
        <dbReference type="ARBA" id="ARBA00051875"/>
    </source>
</evidence>
<evidence type="ECO:0000313" key="13">
    <source>
        <dbReference type="Proteomes" id="UP000316471"/>
    </source>
</evidence>
<dbReference type="EMBL" id="VLKP01000011">
    <property type="protein sequence ID" value="TWI07924.1"/>
    <property type="molecule type" value="Genomic_DNA"/>
</dbReference>
<comment type="function">
    <text evidence="10">Pyrophosphatase that catalyzes the hydrolysis of nucleoside triphosphates to their monophosphate derivatives, with a high preference for the non-canonical purine nucleotides XTP (xanthosine triphosphate), dITP (deoxyinosine triphosphate) and ITP. Seems to function as a house-cleaning enzyme that removes non-canonical purine nucleotides from the nucleotide pool, thus preventing their incorporation into DNA/RNA and avoiding chromosomal lesions.</text>
</comment>
<dbReference type="GO" id="GO:0036222">
    <property type="term" value="F:XTP diphosphatase activity"/>
    <property type="evidence" value="ECO:0007669"/>
    <property type="project" value="UniProtKB-UniRule"/>
</dbReference>
<sequence length="205" mass="21237">MKLVLASGNAGKLAELNAILGESGFTLVSQSSLGVEDVPETGLTFLENALIKARHAARVTGLPALADDSGLCVDALGGAPGLYSARYAGVQADAEANIDKLLAAMNGMPEAARTAHFIAVLVLLRQADDPQPLVVEGRWEGLVLPARRGAGGFGYDPVFLDPGSGQTAAELAPASKNRISHRGQALAQLKARLQALSLNDPLHAR</sequence>
<dbReference type="NCBIfam" id="TIGR00042">
    <property type="entry name" value="RdgB/HAM1 family non-canonical purine NTP pyrophosphatase"/>
    <property type="match status" value="1"/>
</dbReference>
<keyword evidence="13" id="KW-1185">Reference proteome</keyword>
<evidence type="ECO:0000256" key="4">
    <source>
        <dbReference type="ARBA" id="ARBA00022741"/>
    </source>
</evidence>
<gene>
    <name evidence="12" type="ORF">IP93_02531</name>
</gene>
<feature type="binding site" evidence="10">
    <location>
        <begin position="181"/>
        <end position="182"/>
    </location>
    <ligand>
        <name>substrate</name>
    </ligand>
</feature>
<feature type="binding site" evidence="10">
    <location>
        <position position="69"/>
    </location>
    <ligand>
        <name>substrate</name>
    </ligand>
</feature>
<dbReference type="Pfam" id="PF01725">
    <property type="entry name" value="Ham1p_like"/>
    <property type="match status" value="1"/>
</dbReference>
<dbReference type="InterPro" id="IPR020922">
    <property type="entry name" value="dITP/XTP_pyrophosphatase"/>
</dbReference>
<organism evidence="12 13">
    <name type="scientific">Aerolutibacter ruishenii</name>
    <dbReference type="NCBI Taxonomy" id="686800"/>
    <lineage>
        <taxon>Bacteria</taxon>
        <taxon>Pseudomonadati</taxon>
        <taxon>Pseudomonadota</taxon>
        <taxon>Gammaproteobacteria</taxon>
        <taxon>Lysobacterales</taxon>
        <taxon>Lysobacteraceae</taxon>
        <taxon>Aerolutibacter</taxon>
    </lineage>
</organism>
<feature type="binding site" evidence="10">
    <location>
        <position position="176"/>
    </location>
    <ligand>
        <name>substrate</name>
    </ligand>
</feature>
<name>A0A562LJX1_9GAMM</name>
<reference evidence="12 13" key="1">
    <citation type="journal article" date="2015" name="Stand. Genomic Sci.">
        <title>Genomic Encyclopedia of Bacterial and Archaeal Type Strains, Phase III: the genomes of soil and plant-associated and newly described type strains.</title>
        <authorList>
            <person name="Whitman W.B."/>
            <person name="Woyke T."/>
            <person name="Klenk H.P."/>
            <person name="Zhou Y."/>
            <person name="Lilburn T.G."/>
            <person name="Beck B.J."/>
            <person name="De Vos P."/>
            <person name="Vandamme P."/>
            <person name="Eisen J.A."/>
            <person name="Garrity G."/>
            <person name="Hugenholtz P."/>
            <person name="Kyrpides N.C."/>
        </authorList>
    </citation>
    <scope>NUCLEOTIDE SEQUENCE [LARGE SCALE GENOMIC DNA]</scope>
    <source>
        <strain evidence="12 13">CGMCC 1.10136</strain>
    </source>
</reference>
<dbReference type="RefSeq" id="WP_144816233.1">
    <property type="nucleotide sequence ID" value="NZ_VLKP01000011.1"/>
</dbReference>
<dbReference type="GO" id="GO:0009117">
    <property type="term" value="P:nucleotide metabolic process"/>
    <property type="evidence" value="ECO:0007669"/>
    <property type="project" value="UniProtKB-KW"/>
</dbReference>
<proteinExistence type="inferred from homology"/>
<dbReference type="SUPFAM" id="SSF52972">
    <property type="entry name" value="ITPase-like"/>
    <property type="match status" value="1"/>
</dbReference>
<protein>
    <recommendedName>
        <fullName evidence="10">dITP/XTP pyrophosphatase</fullName>
        <ecNumber evidence="10">3.6.1.66</ecNumber>
    </recommendedName>
    <alternativeName>
        <fullName evidence="10">Non-canonical purine NTP pyrophosphatase</fullName>
    </alternativeName>
    <alternativeName>
        <fullName evidence="10">Non-standard purine NTP pyrophosphatase</fullName>
    </alternativeName>
    <alternativeName>
        <fullName evidence="10">Nucleoside-triphosphate diphosphatase</fullName>
    </alternativeName>
    <alternativeName>
        <fullName evidence="10">Nucleoside-triphosphate pyrophosphatase</fullName>
        <shortName evidence="10">NTPase</shortName>
    </alternativeName>
</protein>
<dbReference type="GO" id="GO:0005829">
    <property type="term" value="C:cytosol"/>
    <property type="evidence" value="ECO:0007669"/>
    <property type="project" value="TreeGrafter"/>
</dbReference>
<evidence type="ECO:0000256" key="6">
    <source>
        <dbReference type="ARBA" id="ARBA00022842"/>
    </source>
</evidence>
<dbReference type="GO" id="GO:0000166">
    <property type="term" value="F:nucleotide binding"/>
    <property type="evidence" value="ECO:0007669"/>
    <property type="project" value="UniProtKB-KW"/>
</dbReference>
<dbReference type="PANTHER" id="PTHR11067:SF9">
    <property type="entry name" value="INOSINE TRIPHOSPHATE PYROPHOSPHATASE"/>
    <property type="match status" value="1"/>
</dbReference>
<keyword evidence="3 10" id="KW-0479">Metal-binding</keyword>
<keyword evidence="4 10" id="KW-0547">Nucleotide-binding</keyword>
<comment type="caution">
    <text evidence="12">The sequence shown here is derived from an EMBL/GenBank/DDBJ whole genome shotgun (WGS) entry which is preliminary data.</text>
</comment>
<keyword evidence="6 10" id="KW-0460">Magnesium</keyword>
<comment type="caution">
    <text evidence="10">Lacks conserved residue(s) required for the propagation of feature annotation.</text>
</comment>
<dbReference type="GO" id="GO:0009146">
    <property type="term" value="P:purine nucleoside triphosphate catabolic process"/>
    <property type="evidence" value="ECO:0007669"/>
    <property type="project" value="UniProtKB-UniRule"/>
</dbReference>
<keyword evidence="5 10" id="KW-0378">Hydrolase</keyword>
<accession>A0A562LJX1</accession>
<dbReference type="Proteomes" id="UP000316471">
    <property type="component" value="Unassembled WGS sequence"/>
</dbReference>
<dbReference type="GO" id="GO:0035870">
    <property type="term" value="F:dITP diphosphatase activity"/>
    <property type="evidence" value="ECO:0007669"/>
    <property type="project" value="UniProtKB-UniRule"/>
</dbReference>
<evidence type="ECO:0000256" key="9">
    <source>
        <dbReference type="ARBA" id="ARBA00052017"/>
    </source>
</evidence>
<comment type="subunit">
    <text evidence="2 10">Homodimer.</text>
</comment>
<comment type="catalytic activity">
    <reaction evidence="9 10">
        <text>XTP + H2O = XMP + diphosphate + H(+)</text>
        <dbReference type="Rhea" id="RHEA:28610"/>
        <dbReference type="ChEBI" id="CHEBI:15377"/>
        <dbReference type="ChEBI" id="CHEBI:15378"/>
        <dbReference type="ChEBI" id="CHEBI:33019"/>
        <dbReference type="ChEBI" id="CHEBI:57464"/>
        <dbReference type="ChEBI" id="CHEBI:61314"/>
        <dbReference type="EC" id="3.6.1.66"/>
    </reaction>
</comment>
<evidence type="ECO:0000256" key="5">
    <source>
        <dbReference type="ARBA" id="ARBA00022801"/>
    </source>
</evidence>
<dbReference type="InterPro" id="IPR029001">
    <property type="entry name" value="ITPase-like_fam"/>
</dbReference>
<evidence type="ECO:0000256" key="3">
    <source>
        <dbReference type="ARBA" id="ARBA00022723"/>
    </source>
</evidence>
<dbReference type="GO" id="GO:0046872">
    <property type="term" value="F:metal ion binding"/>
    <property type="evidence" value="ECO:0007669"/>
    <property type="project" value="UniProtKB-KW"/>
</dbReference>
<evidence type="ECO:0000313" key="12">
    <source>
        <dbReference type="EMBL" id="TWI07924.1"/>
    </source>
</evidence>
<evidence type="ECO:0000256" key="11">
    <source>
        <dbReference type="RuleBase" id="RU003781"/>
    </source>
</evidence>
<dbReference type="InterPro" id="IPR002637">
    <property type="entry name" value="RdgB/HAM1"/>
</dbReference>
<comment type="catalytic activity">
    <reaction evidence="10">
        <text>ITP + H2O = IMP + diphosphate + H(+)</text>
        <dbReference type="Rhea" id="RHEA:29399"/>
        <dbReference type="ChEBI" id="CHEBI:15377"/>
        <dbReference type="ChEBI" id="CHEBI:15378"/>
        <dbReference type="ChEBI" id="CHEBI:33019"/>
        <dbReference type="ChEBI" id="CHEBI:58053"/>
        <dbReference type="ChEBI" id="CHEBI:61402"/>
        <dbReference type="EC" id="3.6.1.66"/>
    </reaction>
</comment>
<dbReference type="Gene3D" id="3.90.950.10">
    <property type="match status" value="1"/>
</dbReference>
<dbReference type="AlphaFoldDB" id="A0A562LJX1"/>
<dbReference type="EC" id="3.6.1.66" evidence="10"/>
<comment type="catalytic activity">
    <reaction evidence="8 10">
        <text>dITP + H2O = dIMP + diphosphate + H(+)</text>
        <dbReference type="Rhea" id="RHEA:28342"/>
        <dbReference type="ChEBI" id="CHEBI:15377"/>
        <dbReference type="ChEBI" id="CHEBI:15378"/>
        <dbReference type="ChEBI" id="CHEBI:33019"/>
        <dbReference type="ChEBI" id="CHEBI:61194"/>
        <dbReference type="ChEBI" id="CHEBI:61382"/>
        <dbReference type="EC" id="3.6.1.66"/>
    </reaction>
</comment>
<feature type="binding site" evidence="10">
    <location>
        <position position="68"/>
    </location>
    <ligand>
        <name>Mg(2+)</name>
        <dbReference type="ChEBI" id="CHEBI:18420"/>
    </ligand>
</feature>